<gene>
    <name evidence="1" type="ORF">AVEN_74541_1</name>
</gene>
<name>A0A4Y2GS75_ARAVE</name>
<comment type="caution">
    <text evidence="1">The sequence shown here is derived from an EMBL/GenBank/DDBJ whole genome shotgun (WGS) entry which is preliminary data.</text>
</comment>
<reference evidence="1 2" key="1">
    <citation type="journal article" date="2019" name="Sci. Rep.">
        <title>Orb-weaving spider Araneus ventricosus genome elucidates the spidroin gene catalogue.</title>
        <authorList>
            <person name="Kono N."/>
            <person name="Nakamura H."/>
            <person name="Ohtoshi R."/>
            <person name="Moran D.A.P."/>
            <person name="Shinohara A."/>
            <person name="Yoshida Y."/>
            <person name="Fujiwara M."/>
            <person name="Mori M."/>
            <person name="Tomita M."/>
            <person name="Arakawa K."/>
        </authorList>
    </citation>
    <scope>NUCLEOTIDE SEQUENCE [LARGE SCALE GENOMIC DNA]</scope>
</reference>
<keyword evidence="2" id="KW-1185">Reference proteome</keyword>
<dbReference type="EMBL" id="BGPR01001507">
    <property type="protein sequence ID" value="GBM55586.1"/>
    <property type="molecule type" value="Genomic_DNA"/>
</dbReference>
<evidence type="ECO:0000313" key="2">
    <source>
        <dbReference type="Proteomes" id="UP000499080"/>
    </source>
</evidence>
<sequence length="99" mass="10762">MTGSVTYVHQHCLAILLDTSRTHVLCTGLNKQQKNVPIEVAAVLMYATPLVLDVVSPLTGGVQKLRQVVPTRVSSSSFDRGSKSRVHLKIALCSFETGR</sequence>
<accession>A0A4Y2GS75</accession>
<organism evidence="1 2">
    <name type="scientific">Araneus ventricosus</name>
    <name type="common">Orbweaver spider</name>
    <name type="synonym">Epeira ventricosa</name>
    <dbReference type="NCBI Taxonomy" id="182803"/>
    <lineage>
        <taxon>Eukaryota</taxon>
        <taxon>Metazoa</taxon>
        <taxon>Ecdysozoa</taxon>
        <taxon>Arthropoda</taxon>
        <taxon>Chelicerata</taxon>
        <taxon>Arachnida</taxon>
        <taxon>Araneae</taxon>
        <taxon>Araneomorphae</taxon>
        <taxon>Entelegynae</taxon>
        <taxon>Araneoidea</taxon>
        <taxon>Araneidae</taxon>
        <taxon>Araneus</taxon>
    </lineage>
</organism>
<protein>
    <submittedName>
        <fullName evidence="1">Uncharacterized protein</fullName>
    </submittedName>
</protein>
<proteinExistence type="predicted"/>
<dbReference type="AlphaFoldDB" id="A0A4Y2GS75"/>
<evidence type="ECO:0000313" key="1">
    <source>
        <dbReference type="EMBL" id="GBM55586.1"/>
    </source>
</evidence>
<dbReference type="Proteomes" id="UP000499080">
    <property type="component" value="Unassembled WGS sequence"/>
</dbReference>